<dbReference type="Proteomes" id="UP000606498">
    <property type="component" value="Unassembled WGS sequence"/>
</dbReference>
<dbReference type="EMBL" id="BMKO01000005">
    <property type="protein sequence ID" value="GGE80633.1"/>
    <property type="molecule type" value="Genomic_DNA"/>
</dbReference>
<sequence length="215" mass="24440">MSNNVKIKIIPTTHYQQNTCIFWYEDSKKAAIIDPGGEIEKIIAFIEQHQLKLEKILLTHGHIDHIGAAKLLADKTSAEILGPHKDDKFLFDMLPDEARLYHFPHCEVFYPDRFLEQDEVIQLGELQLQVIHCPGHTPGHLVFFAPALKLAWVGDVLFKHSIGRCDFPGGDHAALLNSIKHKLWPLGEEVSFIPGHGPMSTFAEERRHNPYVADR</sequence>
<reference evidence="7" key="1">
    <citation type="journal article" date="2019" name="Int. J. Syst. Evol. Microbiol.">
        <title>The Global Catalogue of Microorganisms (GCM) 10K type strain sequencing project: providing services to taxonomists for standard genome sequencing and annotation.</title>
        <authorList>
            <consortium name="The Broad Institute Genomics Platform"/>
            <consortium name="The Broad Institute Genome Sequencing Center for Infectious Disease"/>
            <person name="Wu L."/>
            <person name="Ma J."/>
        </authorList>
    </citation>
    <scope>NUCLEOTIDE SEQUENCE [LARGE SCALE GENOMIC DNA]</scope>
    <source>
        <strain evidence="7">CGMCC 1.16033</strain>
    </source>
</reference>
<accession>A0ABQ1T3V7</accession>
<dbReference type="Gene3D" id="3.60.15.10">
    <property type="entry name" value="Ribonuclease Z/Hydroxyacylglutathione hydrolase-like"/>
    <property type="match status" value="1"/>
</dbReference>
<dbReference type="PANTHER" id="PTHR46233:SF3">
    <property type="entry name" value="HYDROXYACYLGLUTATHIONE HYDROLASE GLOC"/>
    <property type="match status" value="1"/>
</dbReference>
<evidence type="ECO:0000256" key="1">
    <source>
        <dbReference type="ARBA" id="ARBA00001947"/>
    </source>
</evidence>
<dbReference type="InterPro" id="IPR051453">
    <property type="entry name" value="MBL_Glyoxalase_II"/>
</dbReference>
<evidence type="ECO:0000313" key="6">
    <source>
        <dbReference type="EMBL" id="GGE80633.1"/>
    </source>
</evidence>
<dbReference type="Pfam" id="PF00753">
    <property type="entry name" value="Lactamase_B"/>
    <property type="match status" value="1"/>
</dbReference>
<dbReference type="InterPro" id="IPR001279">
    <property type="entry name" value="Metallo-B-lactamas"/>
</dbReference>
<evidence type="ECO:0000256" key="4">
    <source>
        <dbReference type="ARBA" id="ARBA00022833"/>
    </source>
</evidence>
<keyword evidence="2" id="KW-0479">Metal-binding</keyword>
<evidence type="ECO:0000259" key="5">
    <source>
        <dbReference type="SMART" id="SM00849"/>
    </source>
</evidence>
<dbReference type="RefSeq" id="WP_100143431.1">
    <property type="nucleotide sequence ID" value="NZ_AP024618.1"/>
</dbReference>
<protein>
    <submittedName>
        <fullName evidence="6">MBL fold metallo-hydrolase</fullName>
    </submittedName>
</protein>
<dbReference type="InterPro" id="IPR036866">
    <property type="entry name" value="RibonucZ/Hydroxyglut_hydro"/>
</dbReference>
<evidence type="ECO:0000256" key="3">
    <source>
        <dbReference type="ARBA" id="ARBA00022801"/>
    </source>
</evidence>
<name>A0ABQ1T3V7_9GAMM</name>
<dbReference type="CDD" id="cd07737">
    <property type="entry name" value="YcbL-like_MBL-fold"/>
    <property type="match status" value="1"/>
</dbReference>
<organism evidence="6 7">
    <name type="scientific">Shewanella carassii</name>
    <dbReference type="NCBI Taxonomy" id="1987584"/>
    <lineage>
        <taxon>Bacteria</taxon>
        <taxon>Pseudomonadati</taxon>
        <taxon>Pseudomonadota</taxon>
        <taxon>Gammaproteobacteria</taxon>
        <taxon>Alteromonadales</taxon>
        <taxon>Shewanellaceae</taxon>
        <taxon>Shewanella</taxon>
    </lineage>
</organism>
<dbReference type="PANTHER" id="PTHR46233">
    <property type="entry name" value="HYDROXYACYLGLUTATHIONE HYDROLASE GLOC"/>
    <property type="match status" value="1"/>
</dbReference>
<dbReference type="SUPFAM" id="SSF56281">
    <property type="entry name" value="Metallo-hydrolase/oxidoreductase"/>
    <property type="match status" value="1"/>
</dbReference>
<comment type="caution">
    <text evidence="6">The sequence shown here is derived from an EMBL/GenBank/DDBJ whole genome shotgun (WGS) entry which is preliminary data.</text>
</comment>
<gene>
    <name evidence="6" type="ORF">GCM10011520_21440</name>
</gene>
<keyword evidence="4" id="KW-0862">Zinc</keyword>
<feature type="domain" description="Metallo-beta-lactamase" evidence="5">
    <location>
        <begin position="16"/>
        <end position="196"/>
    </location>
</feature>
<evidence type="ECO:0000313" key="7">
    <source>
        <dbReference type="Proteomes" id="UP000606498"/>
    </source>
</evidence>
<keyword evidence="7" id="KW-1185">Reference proteome</keyword>
<evidence type="ECO:0000256" key="2">
    <source>
        <dbReference type="ARBA" id="ARBA00022723"/>
    </source>
</evidence>
<proteinExistence type="predicted"/>
<dbReference type="SMART" id="SM00849">
    <property type="entry name" value="Lactamase_B"/>
    <property type="match status" value="1"/>
</dbReference>
<keyword evidence="3" id="KW-0378">Hydrolase</keyword>
<comment type="cofactor">
    <cofactor evidence="1">
        <name>Zn(2+)</name>
        <dbReference type="ChEBI" id="CHEBI:29105"/>
    </cofactor>
</comment>